<evidence type="ECO:0000313" key="2">
    <source>
        <dbReference type="EMBL" id="BEI90692.1"/>
    </source>
</evidence>
<sequence>MTNAPKSKSLRLTSDGAASLQAALSSAAKDLGAPTTLALADADGVFLHLEAGPFDPLTPGRDVESDDVMWFASTTKLLTSICYLQLVDEGKLTLDTNMRSLFPPLDLAASQIIKGFDKGKPIMESNDAPVTLGQMLNQTSGFGKEFGDKVPLWKKVADKGTGFVNSCKIDNLIHTPLCFAPGTSYEYGNSAEWLGLILPTLVGMSTEEYFQTHLLRPLGMANTSFYPDHPEWTDRLLPLRFRSETGYEELKDQLPLLTLPRKRQDIEYPVAGGGIYSSSSDYIKVLHHLLQHRLSLSGRATRPETTILSDTSLNSLFTGTLPDAALPAIVEMFEWTFGPKEKFELGEANWTTGMAIYAPTDGRRRAGFGRLAGSVGWGGAAGTQYWIDEAAGIAAVFTTQVLPGSGPATKSFKDAMERAIYAALE</sequence>
<dbReference type="RefSeq" id="XP_060455957.1">
    <property type="nucleotide sequence ID" value="XM_060599244.1"/>
</dbReference>
<organism evidence="2 3">
    <name type="scientific">Cutaneotrichosporon cavernicola</name>
    <dbReference type="NCBI Taxonomy" id="279322"/>
    <lineage>
        <taxon>Eukaryota</taxon>
        <taxon>Fungi</taxon>
        <taxon>Dikarya</taxon>
        <taxon>Basidiomycota</taxon>
        <taxon>Agaricomycotina</taxon>
        <taxon>Tremellomycetes</taxon>
        <taxon>Trichosporonales</taxon>
        <taxon>Trichosporonaceae</taxon>
        <taxon>Cutaneotrichosporon</taxon>
    </lineage>
</organism>
<dbReference type="InterPro" id="IPR001466">
    <property type="entry name" value="Beta-lactam-related"/>
</dbReference>
<dbReference type="KEGG" id="ccac:CcaHIS019_0307620"/>
<dbReference type="PANTHER" id="PTHR43283">
    <property type="entry name" value="BETA-LACTAMASE-RELATED"/>
    <property type="match status" value="1"/>
</dbReference>
<dbReference type="Gene3D" id="3.40.710.10">
    <property type="entry name" value="DD-peptidase/beta-lactamase superfamily"/>
    <property type="match status" value="1"/>
</dbReference>
<reference evidence="2" key="1">
    <citation type="journal article" date="2023" name="BMC Genomics">
        <title>Chromosome-level genome assemblies of Cutaneotrichosporon spp. (Trichosporonales, Basidiomycota) reveal imbalanced evolution between nucleotide sequences and chromosome synteny.</title>
        <authorList>
            <person name="Kobayashi Y."/>
            <person name="Kayamori A."/>
            <person name="Aoki K."/>
            <person name="Shiwa Y."/>
            <person name="Matsutani M."/>
            <person name="Fujita N."/>
            <person name="Sugita T."/>
            <person name="Iwasaki W."/>
            <person name="Tanaka N."/>
            <person name="Takashima M."/>
        </authorList>
    </citation>
    <scope>NUCLEOTIDE SEQUENCE</scope>
    <source>
        <strain evidence="2">HIS019</strain>
    </source>
</reference>
<dbReference type="SUPFAM" id="SSF56601">
    <property type="entry name" value="beta-lactamase/transpeptidase-like"/>
    <property type="match status" value="1"/>
</dbReference>
<protein>
    <recommendedName>
        <fullName evidence="1">Beta-lactamase-related domain-containing protein</fullName>
    </recommendedName>
</protein>
<dbReference type="AlphaFoldDB" id="A0AA48ID28"/>
<feature type="domain" description="Beta-lactamase-related" evidence="1">
    <location>
        <begin position="43"/>
        <end position="406"/>
    </location>
</feature>
<dbReference type="GeneID" id="85494562"/>
<dbReference type="PANTHER" id="PTHR43283:SF3">
    <property type="entry name" value="BETA-LACTAMASE FAMILY PROTEIN (AFU_ORTHOLOGUE AFUA_5G07500)"/>
    <property type="match status" value="1"/>
</dbReference>
<dbReference type="Pfam" id="PF00144">
    <property type="entry name" value="Beta-lactamase"/>
    <property type="match status" value="1"/>
</dbReference>
<evidence type="ECO:0000313" key="3">
    <source>
        <dbReference type="Proteomes" id="UP001233271"/>
    </source>
</evidence>
<dbReference type="Proteomes" id="UP001233271">
    <property type="component" value="Chromosome 3"/>
</dbReference>
<name>A0AA48ID28_9TREE</name>
<dbReference type="EMBL" id="AP028214">
    <property type="protein sequence ID" value="BEI90692.1"/>
    <property type="molecule type" value="Genomic_DNA"/>
</dbReference>
<keyword evidence="3" id="KW-1185">Reference proteome</keyword>
<evidence type="ECO:0000259" key="1">
    <source>
        <dbReference type="Pfam" id="PF00144"/>
    </source>
</evidence>
<proteinExistence type="predicted"/>
<dbReference type="InterPro" id="IPR012338">
    <property type="entry name" value="Beta-lactam/transpept-like"/>
</dbReference>
<accession>A0AA48ID28</accession>
<dbReference type="InterPro" id="IPR050789">
    <property type="entry name" value="Diverse_Enzym_Activities"/>
</dbReference>
<gene>
    <name evidence="2" type="ORF">CcaverHIS019_0307620</name>
</gene>